<evidence type="ECO:0000313" key="3">
    <source>
        <dbReference type="Proteomes" id="UP000019473"/>
    </source>
</evidence>
<evidence type="ECO:0000256" key="1">
    <source>
        <dbReference type="SAM" id="MobiDB-lite"/>
    </source>
</evidence>
<dbReference type="Proteomes" id="UP000019473">
    <property type="component" value="Unassembled WGS sequence"/>
</dbReference>
<keyword evidence="3" id="KW-1185">Reference proteome</keyword>
<dbReference type="EMBL" id="AMGW01000004">
    <property type="protein sequence ID" value="EXJ58489.1"/>
    <property type="molecule type" value="Genomic_DNA"/>
</dbReference>
<protein>
    <submittedName>
        <fullName evidence="2">Uncharacterized protein</fullName>
    </submittedName>
</protein>
<accession>W9WJ15</accession>
<name>W9WJ15_9EURO</name>
<feature type="compositionally biased region" description="Basic and acidic residues" evidence="1">
    <location>
        <begin position="60"/>
        <end position="70"/>
    </location>
</feature>
<dbReference type="HOGENOM" id="CLU_1885555_0_0_1"/>
<dbReference type="RefSeq" id="XP_007758112.1">
    <property type="nucleotide sequence ID" value="XM_007759922.1"/>
</dbReference>
<sequence>MDAVDCMLATVYRPTPSTEEWLPKHTESLCTKNQKNTKRPNKRLRAEDGKNSALGDEEEGARPDVDAETNEVREIGIEGDEEDADAGFSGFGDDIGRALAEATEGTGEEAQGQQALHNVLVDWKMEMSLRPKTTG</sequence>
<dbReference type="AlphaFoldDB" id="W9WJ15"/>
<dbReference type="GeneID" id="19180497"/>
<evidence type="ECO:0000313" key="2">
    <source>
        <dbReference type="EMBL" id="EXJ58489.1"/>
    </source>
</evidence>
<proteinExistence type="predicted"/>
<comment type="caution">
    <text evidence="2">The sequence shown here is derived from an EMBL/GenBank/DDBJ whole genome shotgun (WGS) entry which is preliminary data.</text>
</comment>
<reference evidence="2 3" key="1">
    <citation type="submission" date="2013-03" db="EMBL/GenBank/DDBJ databases">
        <title>The Genome Sequence of Cladophialophora yegresii CBS 114405.</title>
        <authorList>
            <consortium name="The Broad Institute Genomics Platform"/>
            <person name="Cuomo C."/>
            <person name="de Hoog S."/>
            <person name="Gorbushina A."/>
            <person name="Walker B."/>
            <person name="Young S.K."/>
            <person name="Zeng Q."/>
            <person name="Gargeya S."/>
            <person name="Fitzgerald M."/>
            <person name="Haas B."/>
            <person name="Abouelleil A."/>
            <person name="Allen A.W."/>
            <person name="Alvarado L."/>
            <person name="Arachchi H.M."/>
            <person name="Berlin A.M."/>
            <person name="Chapman S.B."/>
            <person name="Gainer-Dewar J."/>
            <person name="Goldberg J."/>
            <person name="Griggs A."/>
            <person name="Gujja S."/>
            <person name="Hansen M."/>
            <person name="Howarth C."/>
            <person name="Imamovic A."/>
            <person name="Ireland A."/>
            <person name="Larimer J."/>
            <person name="McCowan C."/>
            <person name="Murphy C."/>
            <person name="Pearson M."/>
            <person name="Poon T.W."/>
            <person name="Priest M."/>
            <person name="Roberts A."/>
            <person name="Saif S."/>
            <person name="Shea T."/>
            <person name="Sisk P."/>
            <person name="Sykes S."/>
            <person name="Wortman J."/>
            <person name="Nusbaum C."/>
            <person name="Birren B."/>
        </authorList>
    </citation>
    <scope>NUCLEOTIDE SEQUENCE [LARGE SCALE GENOMIC DNA]</scope>
    <source>
        <strain evidence="2 3">CBS 114405</strain>
    </source>
</reference>
<organism evidence="2 3">
    <name type="scientific">Cladophialophora yegresii CBS 114405</name>
    <dbReference type="NCBI Taxonomy" id="1182544"/>
    <lineage>
        <taxon>Eukaryota</taxon>
        <taxon>Fungi</taxon>
        <taxon>Dikarya</taxon>
        <taxon>Ascomycota</taxon>
        <taxon>Pezizomycotina</taxon>
        <taxon>Eurotiomycetes</taxon>
        <taxon>Chaetothyriomycetidae</taxon>
        <taxon>Chaetothyriales</taxon>
        <taxon>Herpotrichiellaceae</taxon>
        <taxon>Cladophialophora</taxon>
    </lineage>
</organism>
<gene>
    <name evidence="2" type="ORF">A1O7_05915</name>
</gene>
<feature type="region of interest" description="Disordered" evidence="1">
    <location>
        <begin position="16"/>
        <end position="70"/>
    </location>
</feature>
<dbReference type="VEuPathDB" id="FungiDB:A1O7_05915"/>